<dbReference type="GO" id="GO:0006906">
    <property type="term" value="P:vesicle fusion"/>
    <property type="evidence" value="ECO:0007669"/>
    <property type="project" value="TreeGrafter"/>
</dbReference>
<comment type="subcellular location">
    <subcellularLocation>
        <location evidence="1">Membrane</location>
        <topology evidence="1">Single-pass type IV membrane protein</topology>
    </subcellularLocation>
</comment>
<evidence type="ECO:0000313" key="9">
    <source>
        <dbReference type="EMBL" id="CAD5206384.1"/>
    </source>
</evidence>
<evidence type="ECO:0000256" key="4">
    <source>
        <dbReference type="ARBA" id="ARBA00022775"/>
    </source>
</evidence>
<dbReference type="InterPro" id="IPR045242">
    <property type="entry name" value="Syntaxin"/>
</dbReference>
<evidence type="ECO:0000256" key="6">
    <source>
        <dbReference type="SAM" id="Coils"/>
    </source>
</evidence>
<dbReference type="PANTHER" id="PTHR19957">
    <property type="entry name" value="SYNTAXIN"/>
    <property type="match status" value="1"/>
</dbReference>
<feature type="domain" description="T-SNARE coiled-coil homology" evidence="8">
    <location>
        <begin position="145"/>
        <end position="207"/>
    </location>
</feature>
<evidence type="ECO:0000256" key="7">
    <source>
        <dbReference type="SAM" id="Phobius"/>
    </source>
</evidence>
<dbReference type="Pfam" id="PF05739">
    <property type="entry name" value="SNARE"/>
    <property type="match status" value="1"/>
</dbReference>
<sequence>MSFSSPDTLLQQVTENVRSLGNNVTELERLVERIGGPDDDNHLNDLLNDLVHGSNVLSKRTSAQLKELVSVSNEHRQYRVSRERLVNEYMTVLNRLQVAQRRAATKEKAQIRTVTQEDEELSHQDQHGVDPLQQMQIQEQRRANLAELRERKEALNQLEQDISDVNQIFKDLSRIVHEQGDMVDSIEANVEHASIHVSQGHTNVQQALHYQNKARQKKVLLSIFCIALLLIFGLTLYLWAR</sequence>
<dbReference type="AlphaFoldDB" id="A0A811JSG2"/>
<dbReference type="InterPro" id="IPR010989">
    <property type="entry name" value="SNARE"/>
</dbReference>
<evidence type="ECO:0000313" key="10">
    <source>
        <dbReference type="Proteomes" id="UP000614601"/>
    </source>
</evidence>
<dbReference type="EMBL" id="CAJFCW020000001">
    <property type="protein sequence ID" value="CAG9081556.1"/>
    <property type="molecule type" value="Genomic_DNA"/>
</dbReference>
<comment type="similarity">
    <text evidence="2 5">Belongs to the syntaxin family.</text>
</comment>
<dbReference type="Gene3D" id="1.20.5.110">
    <property type="match status" value="1"/>
</dbReference>
<dbReference type="EMBL" id="CAJFDH010000001">
    <property type="protein sequence ID" value="CAD5206384.1"/>
    <property type="molecule type" value="Genomic_DNA"/>
</dbReference>
<dbReference type="OrthoDB" id="364348at2759"/>
<evidence type="ECO:0000256" key="2">
    <source>
        <dbReference type="ARBA" id="ARBA00009063"/>
    </source>
</evidence>
<evidence type="ECO:0000256" key="3">
    <source>
        <dbReference type="ARBA" id="ARBA00022448"/>
    </source>
</evidence>
<dbReference type="Proteomes" id="UP000783686">
    <property type="component" value="Unassembled WGS sequence"/>
</dbReference>
<dbReference type="PROSITE" id="PS50192">
    <property type="entry name" value="T_SNARE"/>
    <property type="match status" value="1"/>
</dbReference>
<reference evidence="9" key="1">
    <citation type="submission" date="2020-09" db="EMBL/GenBank/DDBJ databases">
        <authorList>
            <person name="Kikuchi T."/>
        </authorList>
    </citation>
    <scope>NUCLEOTIDE SEQUENCE</scope>
    <source>
        <strain evidence="9">SH1</strain>
    </source>
</reference>
<dbReference type="CDD" id="cd15847">
    <property type="entry name" value="SNARE_syntaxin7_like"/>
    <property type="match status" value="1"/>
</dbReference>
<dbReference type="GO" id="GO:0006836">
    <property type="term" value="P:neurotransmitter transport"/>
    <property type="evidence" value="ECO:0007669"/>
    <property type="project" value="UniProtKB-KW"/>
</dbReference>
<evidence type="ECO:0000256" key="5">
    <source>
        <dbReference type="RuleBase" id="RU003858"/>
    </source>
</evidence>
<protein>
    <recommendedName>
        <fullName evidence="8">t-SNARE coiled-coil homology domain-containing protein</fullName>
    </recommendedName>
</protein>
<keyword evidence="7" id="KW-1133">Transmembrane helix</keyword>
<dbReference type="GO" id="GO:0031201">
    <property type="term" value="C:SNARE complex"/>
    <property type="evidence" value="ECO:0007669"/>
    <property type="project" value="TreeGrafter"/>
</dbReference>
<dbReference type="PROSITE" id="PS00914">
    <property type="entry name" value="SYNTAXIN"/>
    <property type="match status" value="1"/>
</dbReference>
<keyword evidence="7" id="KW-0472">Membrane</keyword>
<dbReference type="InterPro" id="IPR000727">
    <property type="entry name" value="T_SNARE_dom"/>
</dbReference>
<feature type="coiled-coil region" evidence="6">
    <location>
        <begin position="135"/>
        <end position="175"/>
    </location>
</feature>
<gene>
    <name evidence="9" type="ORF">BOKJ2_LOCUS1068</name>
</gene>
<dbReference type="InterPro" id="IPR006011">
    <property type="entry name" value="Syntaxin_N"/>
</dbReference>
<dbReference type="Gene3D" id="1.20.58.70">
    <property type="match status" value="1"/>
</dbReference>
<comment type="caution">
    <text evidence="9">The sequence shown here is derived from an EMBL/GenBank/DDBJ whole genome shotgun (WGS) entry which is preliminary data.</text>
</comment>
<evidence type="ECO:0000259" key="8">
    <source>
        <dbReference type="PROSITE" id="PS50192"/>
    </source>
</evidence>
<dbReference type="GO" id="GO:0000149">
    <property type="term" value="F:SNARE binding"/>
    <property type="evidence" value="ECO:0007669"/>
    <property type="project" value="TreeGrafter"/>
</dbReference>
<dbReference type="SMART" id="SM00397">
    <property type="entry name" value="t_SNARE"/>
    <property type="match status" value="1"/>
</dbReference>
<dbReference type="PANTHER" id="PTHR19957:SF411">
    <property type="entry name" value="LD23667P"/>
    <property type="match status" value="1"/>
</dbReference>
<dbReference type="Proteomes" id="UP000614601">
    <property type="component" value="Unassembled WGS sequence"/>
</dbReference>
<keyword evidence="4" id="KW-0532">Neurotransmitter transport</keyword>
<dbReference type="GO" id="GO:0006886">
    <property type="term" value="P:intracellular protein transport"/>
    <property type="evidence" value="ECO:0007669"/>
    <property type="project" value="InterPro"/>
</dbReference>
<dbReference type="GO" id="GO:0048278">
    <property type="term" value="P:vesicle docking"/>
    <property type="evidence" value="ECO:0007669"/>
    <property type="project" value="TreeGrafter"/>
</dbReference>
<accession>A0A811JSG2</accession>
<keyword evidence="10" id="KW-1185">Reference proteome</keyword>
<dbReference type="InterPro" id="IPR006012">
    <property type="entry name" value="Syntaxin/epimorphin_CS"/>
</dbReference>
<keyword evidence="3" id="KW-0813">Transport</keyword>
<dbReference type="SMART" id="SM00503">
    <property type="entry name" value="SynN"/>
    <property type="match status" value="1"/>
</dbReference>
<organism evidence="9 10">
    <name type="scientific">Bursaphelenchus okinawaensis</name>
    <dbReference type="NCBI Taxonomy" id="465554"/>
    <lineage>
        <taxon>Eukaryota</taxon>
        <taxon>Metazoa</taxon>
        <taxon>Ecdysozoa</taxon>
        <taxon>Nematoda</taxon>
        <taxon>Chromadorea</taxon>
        <taxon>Rhabditida</taxon>
        <taxon>Tylenchina</taxon>
        <taxon>Tylenchomorpha</taxon>
        <taxon>Aphelenchoidea</taxon>
        <taxon>Aphelenchoididae</taxon>
        <taxon>Bursaphelenchus</taxon>
    </lineage>
</organism>
<dbReference type="GO" id="GO:0005484">
    <property type="term" value="F:SNAP receptor activity"/>
    <property type="evidence" value="ECO:0007669"/>
    <property type="project" value="InterPro"/>
</dbReference>
<feature type="transmembrane region" description="Helical" evidence="7">
    <location>
        <begin position="219"/>
        <end position="240"/>
    </location>
</feature>
<evidence type="ECO:0000256" key="1">
    <source>
        <dbReference type="ARBA" id="ARBA00004211"/>
    </source>
</evidence>
<keyword evidence="7" id="KW-0812">Transmembrane</keyword>
<dbReference type="GO" id="GO:0008021">
    <property type="term" value="C:synaptic vesicle"/>
    <property type="evidence" value="ECO:0007669"/>
    <property type="project" value="TreeGrafter"/>
</dbReference>
<dbReference type="SUPFAM" id="SSF47661">
    <property type="entry name" value="t-snare proteins"/>
    <property type="match status" value="1"/>
</dbReference>
<keyword evidence="6" id="KW-0175">Coiled coil</keyword>
<name>A0A811JSG2_9BILA</name>
<proteinExistence type="inferred from homology"/>
<dbReference type="Pfam" id="PF14523">
    <property type="entry name" value="Syntaxin_2"/>
    <property type="match status" value="1"/>
</dbReference>